<dbReference type="Pfam" id="PF21360">
    <property type="entry name" value="PylC-like_N"/>
    <property type="match status" value="1"/>
</dbReference>
<proteinExistence type="predicted"/>
<dbReference type="PROSITE" id="PS50975">
    <property type="entry name" value="ATP_GRASP"/>
    <property type="match status" value="1"/>
</dbReference>
<dbReference type="InterPro" id="IPR013815">
    <property type="entry name" value="ATP_grasp_subdomain_1"/>
</dbReference>
<keyword evidence="1" id="KW-0067">ATP-binding</keyword>
<evidence type="ECO:0000313" key="3">
    <source>
        <dbReference type="EMBL" id="TNM54076.1"/>
    </source>
</evidence>
<evidence type="ECO:0000256" key="1">
    <source>
        <dbReference type="PROSITE-ProRule" id="PRU00409"/>
    </source>
</evidence>
<dbReference type="SUPFAM" id="SSF56059">
    <property type="entry name" value="Glutathione synthetase ATP-binding domain-like"/>
    <property type="match status" value="1"/>
</dbReference>
<dbReference type="AlphaFoldDB" id="A0A5C4X027"/>
<keyword evidence="1" id="KW-0547">Nucleotide-binding</keyword>
<accession>A0A5C4X027</accession>
<dbReference type="InterPro" id="IPR048764">
    <property type="entry name" value="PylC_N"/>
</dbReference>
<organism evidence="3 4">
    <name type="scientific">Brevibacterium sediminis</name>
    <dbReference type="NCBI Taxonomy" id="1857024"/>
    <lineage>
        <taxon>Bacteria</taxon>
        <taxon>Bacillati</taxon>
        <taxon>Actinomycetota</taxon>
        <taxon>Actinomycetes</taxon>
        <taxon>Micrococcales</taxon>
        <taxon>Brevibacteriaceae</taxon>
        <taxon>Brevibacterium</taxon>
    </lineage>
</organism>
<dbReference type="Gene3D" id="3.40.50.20">
    <property type="match status" value="1"/>
</dbReference>
<dbReference type="GO" id="GO:0046872">
    <property type="term" value="F:metal ion binding"/>
    <property type="evidence" value="ECO:0007669"/>
    <property type="project" value="InterPro"/>
</dbReference>
<dbReference type="Pfam" id="PF15632">
    <property type="entry name" value="ATPgrasp_Ter"/>
    <property type="match status" value="1"/>
</dbReference>
<evidence type="ECO:0000259" key="2">
    <source>
        <dbReference type="PROSITE" id="PS50975"/>
    </source>
</evidence>
<dbReference type="Proteomes" id="UP000314223">
    <property type="component" value="Unassembled WGS sequence"/>
</dbReference>
<name>A0A5C4X027_9MICO</name>
<dbReference type="GO" id="GO:0005524">
    <property type="term" value="F:ATP binding"/>
    <property type="evidence" value="ECO:0007669"/>
    <property type="project" value="UniProtKB-UniRule"/>
</dbReference>
<dbReference type="RefSeq" id="WP_139469071.1">
    <property type="nucleotide sequence ID" value="NZ_VDMQ01000007.1"/>
</dbReference>
<reference evidence="3 4" key="1">
    <citation type="submission" date="2019-06" db="EMBL/GenBank/DDBJ databases">
        <authorList>
            <person name="Mardanova A.M."/>
            <person name="Pudova D.S."/>
            <person name="Shagimardanova E.I."/>
            <person name="Gogoleva N.E."/>
            <person name="Lutfullin M.T."/>
            <person name="Hadieva G.F."/>
            <person name="Sharipova M.R."/>
        </authorList>
    </citation>
    <scope>NUCLEOTIDE SEQUENCE [LARGE SCALE GENOMIC DNA]</scope>
    <source>
        <strain evidence="3 4">MG-1</strain>
    </source>
</reference>
<dbReference type="InterPro" id="IPR011761">
    <property type="entry name" value="ATP-grasp"/>
</dbReference>
<dbReference type="EMBL" id="VDMQ01000007">
    <property type="protein sequence ID" value="TNM54076.1"/>
    <property type="molecule type" value="Genomic_DNA"/>
</dbReference>
<comment type="caution">
    <text evidence="3">The sequence shown here is derived from an EMBL/GenBank/DDBJ whole genome shotgun (WGS) entry which is preliminary data.</text>
</comment>
<dbReference type="Gene3D" id="3.30.1490.20">
    <property type="entry name" value="ATP-grasp fold, A domain"/>
    <property type="match status" value="1"/>
</dbReference>
<dbReference type="Gene3D" id="3.30.470.20">
    <property type="entry name" value="ATP-grasp fold, B domain"/>
    <property type="match status" value="1"/>
</dbReference>
<evidence type="ECO:0000313" key="4">
    <source>
        <dbReference type="Proteomes" id="UP000314223"/>
    </source>
</evidence>
<sequence>MTSIPATVVIGSAGRRLYLIDWFRKAFETLGVEGRVVVTENDETSSSATYGDIGRIMPKYSDPAYETALLDLIADLEPQLFISVNDYELLHLHVNTDLADRMRQLGVLVPGVSAEWQRGCVDKLRMAQMLTAIGVRTAPTVTGGDGAGLSALAAYTDDVVVKHRFGSGSSGLAIVSAARAEEAVAESLLSAPAQSGGEPTADDVVIQPKLSGTEHGVDIVGALHAPGDLAAVLARRKLRMRAGETDKAVTVDPAPFVANSALIAKAAGLTGLIDVDMFLDGEGRSTVIDINPRFGGGYPFVHLAGADVPLYYLAQAMGRDDGFEWSRYEPGVVSAKYESIRVAGRVPVTPTSSVE</sequence>
<feature type="domain" description="ATP-grasp" evidence="2">
    <location>
        <begin position="127"/>
        <end position="317"/>
    </location>
</feature>
<protein>
    <submittedName>
        <fullName evidence="3">ATP-grasp domain-containing protein</fullName>
    </submittedName>
</protein>
<gene>
    <name evidence="3" type="ORF">FHQ09_12455</name>
</gene>